<name>A0A2P6Q409_ROSCH</name>
<evidence type="ECO:0000313" key="6">
    <source>
        <dbReference type="EMBL" id="PRQ28910.1"/>
    </source>
</evidence>
<feature type="transmembrane region" description="Helical" evidence="5">
    <location>
        <begin position="12"/>
        <end position="33"/>
    </location>
</feature>
<dbReference type="InterPro" id="IPR018499">
    <property type="entry name" value="Tetraspanin/Peripherin"/>
</dbReference>
<proteinExistence type="predicted"/>
<dbReference type="OMA" id="TQGCCIL"/>
<evidence type="ECO:0000256" key="2">
    <source>
        <dbReference type="ARBA" id="ARBA00022692"/>
    </source>
</evidence>
<sequence>MAKIARVLLQSLLKAMNSILGLLGIALILYGLWMVRVWERDMDSSSSFDQYTIAPWVICTFIGAGVTLCIITGIGHLAANCGSGCCLSCYALIICMLLLLETAMAADILLNSDWEKDLPYDPTGKFNDFRDFVESNFDMFKWIGLLIILAQGFSILLATALRSIGPEQVSNCDSDEEYAPTRVPLMNHIVQPSEYIVGAKNSSNWNLNK</sequence>
<gene>
    <name evidence="6" type="ORF">RchiOBHm_Chr5g0008101</name>
</gene>
<dbReference type="AlphaFoldDB" id="A0A2P6Q409"/>
<dbReference type="Gramene" id="PRQ28910">
    <property type="protein sequence ID" value="PRQ28910"/>
    <property type="gene ID" value="RchiOBHm_Chr5g0008101"/>
</dbReference>
<dbReference type="Pfam" id="PF00335">
    <property type="entry name" value="Tetraspanin"/>
    <property type="match status" value="1"/>
</dbReference>
<feature type="transmembrane region" description="Helical" evidence="5">
    <location>
        <begin position="89"/>
        <end position="110"/>
    </location>
</feature>
<evidence type="ECO:0000256" key="3">
    <source>
        <dbReference type="ARBA" id="ARBA00022989"/>
    </source>
</evidence>
<dbReference type="STRING" id="74649.A0A2P6Q409"/>
<evidence type="ECO:0000256" key="4">
    <source>
        <dbReference type="ARBA" id="ARBA00023136"/>
    </source>
</evidence>
<reference evidence="6 7" key="1">
    <citation type="journal article" date="2018" name="Nat. Genet.">
        <title>The Rosa genome provides new insights in the design of modern roses.</title>
        <authorList>
            <person name="Bendahmane M."/>
        </authorList>
    </citation>
    <scope>NUCLEOTIDE SEQUENCE [LARGE SCALE GENOMIC DNA]</scope>
    <source>
        <strain evidence="7">cv. Old Blush</strain>
    </source>
</reference>
<dbReference type="EMBL" id="PDCK01000043">
    <property type="protein sequence ID" value="PRQ28910.1"/>
    <property type="molecule type" value="Genomic_DNA"/>
</dbReference>
<accession>A0A2P6Q409</accession>
<comment type="caution">
    <text evidence="6">The sequence shown here is derived from an EMBL/GenBank/DDBJ whole genome shotgun (WGS) entry which is preliminary data.</text>
</comment>
<evidence type="ECO:0000256" key="5">
    <source>
        <dbReference type="SAM" id="Phobius"/>
    </source>
</evidence>
<keyword evidence="4 5" id="KW-0472">Membrane</keyword>
<dbReference type="OrthoDB" id="1712901at2759"/>
<organism evidence="6 7">
    <name type="scientific">Rosa chinensis</name>
    <name type="common">China rose</name>
    <dbReference type="NCBI Taxonomy" id="74649"/>
    <lineage>
        <taxon>Eukaryota</taxon>
        <taxon>Viridiplantae</taxon>
        <taxon>Streptophyta</taxon>
        <taxon>Embryophyta</taxon>
        <taxon>Tracheophyta</taxon>
        <taxon>Spermatophyta</taxon>
        <taxon>Magnoliopsida</taxon>
        <taxon>eudicotyledons</taxon>
        <taxon>Gunneridae</taxon>
        <taxon>Pentapetalae</taxon>
        <taxon>rosids</taxon>
        <taxon>fabids</taxon>
        <taxon>Rosales</taxon>
        <taxon>Rosaceae</taxon>
        <taxon>Rosoideae</taxon>
        <taxon>Rosoideae incertae sedis</taxon>
        <taxon>Rosa</taxon>
    </lineage>
</organism>
<evidence type="ECO:0000256" key="1">
    <source>
        <dbReference type="ARBA" id="ARBA00004141"/>
    </source>
</evidence>
<comment type="subcellular location">
    <subcellularLocation>
        <location evidence="1">Membrane</location>
        <topology evidence="1">Multi-pass membrane protein</topology>
    </subcellularLocation>
</comment>
<evidence type="ECO:0000313" key="7">
    <source>
        <dbReference type="Proteomes" id="UP000238479"/>
    </source>
</evidence>
<keyword evidence="7" id="KW-1185">Reference proteome</keyword>
<dbReference type="Proteomes" id="UP000238479">
    <property type="component" value="Chromosome 5"/>
</dbReference>
<keyword evidence="2 5" id="KW-0812">Transmembrane</keyword>
<feature type="transmembrane region" description="Helical" evidence="5">
    <location>
        <begin position="139"/>
        <end position="161"/>
    </location>
</feature>
<feature type="transmembrane region" description="Helical" evidence="5">
    <location>
        <begin position="53"/>
        <end position="77"/>
    </location>
</feature>
<keyword evidence="3 5" id="KW-1133">Transmembrane helix</keyword>
<dbReference type="GO" id="GO:0016020">
    <property type="term" value="C:membrane"/>
    <property type="evidence" value="ECO:0007669"/>
    <property type="project" value="UniProtKB-SubCell"/>
</dbReference>
<protein>
    <submittedName>
        <fullName evidence="6">Putative tetraspanin/Peripherin</fullName>
    </submittedName>
</protein>